<dbReference type="OrthoDB" id="369216at2"/>
<evidence type="ECO:0000256" key="1">
    <source>
        <dbReference type="SAM" id="MobiDB-lite"/>
    </source>
</evidence>
<keyword evidence="4" id="KW-1185">Reference proteome</keyword>
<evidence type="ECO:0000313" key="4">
    <source>
        <dbReference type="Proteomes" id="UP000197019"/>
    </source>
</evidence>
<name>A0A1Z4BY24_9GAMM</name>
<gene>
    <name evidence="3" type="ORF">CEK71_08730</name>
</gene>
<dbReference type="AlphaFoldDB" id="A0A1Z4BY24"/>
<accession>A0A1Z4BY24</accession>
<dbReference type="Pfam" id="PF08885">
    <property type="entry name" value="GSCFA"/>
    <property type="match status" value="1"/>
</dbReference>
<reference evidence="3 4" key="1">
    <citation type="submission" date="2017-06" db="EMBL/GenBank/DDBJ databases">
        <title>Genome Sequencing of the methanotroph Methylovulum psychrotolerants str. HV10-M2 isolated from a high-altitude environment.</title>
        <authorList>
            <person name="Mateos-Rivera A."/>
        </authorList>
    </citation>
    <scope>NUCLEOTIDE SEQUENCE [LARGE SCALE GENOMIC DNA]</scope>
    <source>
        <strain evidence="3 4">HV10_M2</strain>
    </source>
</reference>
<feature type="compositionally biased region" description="Basic and acidic residues" evidence="1">
    <location>
        <begin position="324"/>
        <end position="336"/>
    </location>
</feature>
<dbReference type="InterPro" id="IPR014982">
    <property type="entry name" value="GSCFA"/>
</dbReference>
<dbReference type="Proteomes" id="UP000197019">
    <property type="component" value="Chromosome"/>
</dbReference>
<evidence type="ECO:0000313" key="3">
    <source>
        <dbReference type="EMBL" id="ASF46162.1"/>
    </source>
</evidence>
<dbReference type="RefSeq" id="WP_088619036.1">
    <property type="nucleotide sequence ID" value="NZ_CP022129.1"/>
</dbReference>
<feature type="domain" description="GSCFA" evidence="2">
    <location>
        <begin position="45"/>
        <end position="313"/>
    </location>
</feature>
<proteinExistence type="predicted"/>
<evidence type="ECO:0000259" key="2">
    <source>
        <dbReference type="Pfam" id="PF08885"/>
    </source>
</evidence>
<sequence>MNASPKHPYKEQPDKAFWKKTVSDQYPLDIKGWYSKKFPIANQLIAASGSCFAQHIGNQLKDQGFNFMDVEPAPPFLDKASHLDFGYGMYSARYGNVYSSRQLLQLFQRAFGEFVPEENAWPKEGGYVDPFRPTIEPTPFVSIEELTVHRDYHLQCVRKLFQEAQVFIFTLGLTEVWVSTQDGSVYPIAPGVSGGVYDSNKYQLVNLSYEDVVEDMTNFLKMVRRVNKKMRFILTVSPVPLMATATDEQVVVATMYSKSVLRAAAGFLEKQYRFVDYFPSYEIISSPVMRGQFYNPDMRTVSGYGVDYVMKQFFKEHQKKQKPKNLDVNKAKQADTRDEDDVRCDEELLAVFGD</sequence>
<dbReference type="EMBL" id="CP022129">
    <property type="protein sequence ID" value="ASF46162.1"/>
    <property type="molecule type" value="Genomic_DNA"/>
</dbReference>
<organism evidence="3 4">
    <name type="scientific">Methylovulum psychrotolerans</name>
    <dbReference type="NCBI Taxonomy" id="1704499"/>
    <lineage>
        <taxon>Bacteria</taxon>
        <taxon>Pseudomonadati</taxon>
        <taxon>Pseudomonadota</taxon>
        <taxon>Gammaproteobacteria</taxon>
        <taxon>Methylococcales</taxon>
        <taxon>Methylococcaceae</taxon>
        <taxon>Methylovulum</taxon>
    </lineage>
</organism>
<feature type="region of interest" description="Disordered" evidence="1">
    <location>
        <begin position="320"/>
        <end position="340"/>
    </location>
</feature>
<protein>
    <submittedName>
        <fullName evidence="3">GSCFA family protein</fullName>
    </submittedName>
</protein>
<dbReference type="KEGG" id="mpsy:CEK71_08730"/>